<dbReference type="Gene3D" id="3.20.20.70">
    <property type="entry name" value="Aldolase class I"/>
    <property type="match status" value="1"/>
</dbReference>
<protein>
    <recommendedName>
        <fullName evidence="4">Transaldolase</fullName>
    </recommendedName>
</protein>
<dbReference type="Proteomes" id="UP000179129">
    <property type="component" value="Unassembled WGS sequence"/>
</dbReference>
<dbReference type="SUPFAM" id="SSF51569">
    <property type="entry name" value="Aldolase"/>
    <property type="match status" value="1"/>
</dbReference>
<dbReference type="PANTHER" id="PTHR10683">
    <property type="entry name" value="TRANSALDOLASE"/>
    <property type="match status" value="1"/>
</dbReference>
<dbReference type="EMBL" id="MFIX01000228">
    <property type="protein sequence ID" value="OGG01051.1"/>
    <property type="molecule type" value="Genomic_DNA"/>
</dbReference>
<dbReference type="InterPro" id="IPR018225">
    <property type="entry name" value="Transaldolase_AS"/>
</dbReference>
<evidence type="ECO:0000256" key="1">
    <source>
        <dbReference type="ARBA" id="ARBA00023270"/>
    </source>
</evidence>
<reference evidence="2 3" key="1">
    <citation type="journal article" date="2016" name="Nat. Commun.">
        <title>Thousands of microbial genomes shed light on interconnected biogeochemical processes in an aquifer system.</title>
        <authorList>
            <person name="Anantharaman K."/>
            <person name="Brown C.T."/>
            <person name="Hug L.A."/>
            <person name="Sharon I."/>
            <person name="Castelle C.J."/>
            <person name="Probst A.J."/>
            <person name="Thomas B.C."/>
            <person name="Singh A."/>
            <person name="Wilkins M.J."/>
            <person name="Karaoz U."/>
            <person name="Brodie E.L."/>
            <person name="Williams K.H."/>
            <person name="Hubbard S.S."/>
            <person name="Banfield J.F."/>
        </authorList>
    </citation>
    <scope>NUCLEOTIDE SEQUENCE [LARGE SCALE GENOMIC DNA]</scope>
</reference>
<name>A0A1F5YLJ4_9BACT</name>
<gene>
    <name evidence="2" type="ORF">A3F83_16805</name>
</gene>
<proteinExistence type="predicted"/>
<dbReference type="GO" id="GO:0005975">
    <property type="term" value="P:carbohydrate metabolic process"/>
    <property type="evidence" value="ECO:0007669"/>
    <property type="project" value="InterPro"/>
</dbReference>
<dbReference type="AlphaFoldDB" id="A0A1F5YLJ4"/>
<dbReference type="STRING" id="1817867.A3F83_16805"/>
<dbReference type="Pfam" id="PF00923">
    <property type="entry name" value="TAL_FSA"/>
    <property type="match status" value="1"/>
</dbReference>
<dbReference type="PROSITE" id="PS01054">
    <property type="entry name" value="TRANSALDOLASE_1"/>
    <property type="match status" value="1"/>
</dbReference>
<dbReference type="InterPro" id="IPR001585">
    <property type="entry name" value="TAL/FSA"/>
</dbReference>
<evidence type="ECO:0008006" key="4">
    <source>
        <dbReference type="Google" id="ProtNLM"/>
    </source>
</evidence>
<accession>A0A1F5YLJ4</accession>
<evidence type="ECO:0000313" key="2">
    <source>
        <dbReference type="EMBL" id="OGG01051.1"/>
    </source>
</evidence>
<keyword evidence="1" id="KW-0704">Schiff base</keyword>
<sequence length="310" mass="33730">MFEVNDLHSAMIHRRRAMEAVNLTPKGKKIVHPAARGPRIFADSAAIGDIRPLYEAGIINGVTTNPTLLKKAGAKSWAEAKKILTAILRLMAPNPVSLELTRTTVEEMVIQAEELRKLGPANAVIKVPIGGYTALAADKDPYTGLKVLRRLWERDIRTNATLVFNSTQAFWAANAGASYVSPFMGRLADYMYKNDQPELAPGNALYHIIDHKNSAGDQRTFNSEYVASGGARKDSGVRLIREIAAIFANFDIHTEILAASVRNPVQLTEVLLAGADILTVPANVLSTVADHPLSNEGMLSFDTDAKVFAK</sequence>
<dbReference type="InterPro" id="IPR013785">
    <property type="entry name" value="Aldolase_TIM"/>
</dbReference>
<comment type="caution">
    <text evidence="2">The sequence shown here is derived from an EMBL/GenBank/DDBJ whole genome shotgun (WGS) entry which is preliminary data.</text>
</comment>
<organism evidence="2 3">
    <name type="scientific">Candidatus Glassbacteria bacterium RIFCSPLOWO2_12_FULL_58_11</name>
    <dbReference type="NCBI Taxonomy" id="1817867"/>
    <lineage>
        <taxon>Bacteria</taxon>
        <taxon>Candidatus Glassiibacteriota</taxon>
    </lineage>
</organism>
<dbReference type="PANTHER" id="PTHR10683:SF36">
    <property type="entry name" value="TRANSALDOLASE"/>
    <property type="match status" value="1"/>
</dbReference>
<evidence type="ECO:0000313" key="3">
    <source>
        <dbReference type="Proteomes" id="UP000179129"/>
    </source>
</evidence>